<evidence type="ECO:0000256" key="1">
    <source>
        <dbReference type="ARBA" id="ARBA00023186"/>
    </source>
</evidence>
<dbReference type="InterPro" id="IPR036411">
    <property type="entry name" value="TorD-like_sf"/>
</dbReference>
<evidence type="ECO:0000313" key="3">
    <source>
        <dbReference type="Proteomes" id="UP000325255"/>
    </source>
</evidence>
<dbReference type="InterPro" id="IPR020945">
    <property type="entry name" value="DMSO/NO3_reduct_chaperone"/>
</dbReference>
<dbReference type="Gene3D" id="1.10.3480.10">
    <property type="entry name" value="TorD-like"/>
    <property type="match status" value="1"/>
</dbReference>
<dbReference type="EMBL" id="VWPK01000110">
    <property type="protein sequence ID" value="KAA5608059.1"/>
    <property type="molecule type" value="Genomic_DNA"/>
</dbReference>
<sequence>MLESLPTAAAALNLLGTLIALPPGDPAHRAARAALHEDGWSEGWPGSDAPGFAAAVADLVAAAEEAGLAEAYRRLFVGPEALPAPPWGSVYLDPENALCGESLLELRDFLRTAAVQVQSHDKGPEDHAGLLLWIAAWLLAEGRIAEADVLLGVHLLPWGPRFCERLAEAADAPFYRGLARLTALTLEALRAHHGIAMRERQLYL</sequence>
<dbReference type="Proteomes" id="UP000325255">
    <property type="component" value="Unassembled WGS sequence"/>
</dbReference>
<dbReference type="PANTHER" id="PTHR34227:SF13">
    <property type="entry name" value="TAT PROOFREADING CHAPERONE DMSD-RELATED"/>
    <property type="match status" value="1"/>
</dbReference>
<reference evidence="2 3" key="1">
    <citation type="submission" date="2019-09" db="EMBL/GenBank/DDBJ databases">
        <title>Genome sequence of Rhodovastum atsumiense, a diverse member of the Acetobacteraceae family of non-sulfur purple photosynthetic bacteria.</title>
        <authorList>
            <person name="Meyer T."/>
            <person name="Kyndt J."/>
        </authorList>
    </citation>
    <scope>NUCLEOTIDE SEQUENCE [LARGE SCALE GENOMIC DNA]</scope>
    <source>
        <strain evidence="2 3">DSM 21279</strain>
    </source>
</reference>
<proteinExistence type="predicted"/>
<evidence type="ECO:0000313" key="2">
    <source>
        <dbReference type="EMBL" id="KAA5608059.1"/>
    </source>
</evidence>
<name>A0A5M6IJQ0_9PROT</name>
<dbReference type="InterPro" id="IPR050289">
    <property type="entry name" value="TorD/DmsD_chaperones"/>
</dbReference>
<dbReference type="Pfam" id="PF02613">
    <property type="entry name" value="Nitrate_red_del"/>
    <property type="match status" value="1"/>
</dbReference>
<dbReference type="InterPro" id="IPR026269">
    <property type="entry name" value="DmsD-type"/>
</dbReference>
<protein>
    <submittedName>
        <fullName evidence="2">Tat proofreading chaperone DmsD</fullName>
    </submittedName>
</protein>
<dbReference type="NCBIfam" id="NF008632">
    <property type="entry name" value="PRK11621.1"/>
    <property type="match status" value="1"/>
</dbReference>
<dbReference type="PANTHER" id="PTHR34227">
    <property type="entry name" value="CHAPERONE PROTEIN YCDY"/>
    <property type="match status" value="1"/>
</dbReference>
<dbReference type="AlphaFoldDB" id="A0A5M6IJQ0"/>
<comment type="caution">
    <text evidence="2">The sequence shown here is derived from an EMBL/GenBank/DDBJ whole genome shotgun (WGS) entry which is preliminary data.</text>
</comment>
<keyword evidence="3" id="KW-1185">Reference proteome</keyword>
<accession>A0A5M6IJQ0</accession>
<dbReference type="OrthoDB" id="7849731at2"/>
<dbReference type="RefSeq" id="WP_150045707.1">
    <property type="nucleotide sequence ID" value="NZ_OW485603.1"/>
</dbReference>
<dbReference type="PIRSF" id="PIRSF004690">
    <property type="entry name" value="DmsD"/>
    <property type="match status" value="1"/>
</dbReference>
<dbReference type="SUPFAM" id="SSF89155">
    <property type="entry name" value="TorD-like"/>
    <property type="match status" value="1"/>
</dbReference>
<gene>
    <name evidence="2" type="primary">dmsD</name>
    <name evidence="2" type="ORF">F1189_30875</name>
</gene>
<organism evidence="2 3">
    <name type="scientific">Rhodovastum atsumiense</name>
    <dbReference type="NCBI Taxonomy" id="504468"/>
    <lineage>
        <taxon>Bacteria</taxon>
        <taxon>Pseudomonadati</taxon>
        <taxon>Pseudomonadota</taxon>
        <taxon>Alphaproteobacteria</taxon>
        <taxon>Acetobacterales</taxon>
        <taxon>Acetobacteraceae</taxon>
        <taxon>Rhodovastum</taxon>
    </lineage>
</organism>
<keyword evidence="1" id="KW-0143">Chaperone</keyword>